<reference evidence="1" key="1">
    <citation type="submission" date="2015-07" db="EMBL/GenBank/DDBJ databases">
        <title>MeaNS - Measles Nucleotide Surveillance Program.</title>
        <authorList>
            <person name="Tran T."/>
            <person name="Druce J."/>
        </authorList>
    </citation>
    <scope>NUCLEOTIDE SEQUENCE</scope>
    <source>
        <strain evidence="1">UCB-OBI-ISO-001</strain>
        <tissue evidence="1">Gonad</tissue>
    </source>
</reference>
<protein>
    <submittedName>
        <fullName evidence="1">Uncharacterized protein</fullName>
    </submittedName>
</protein>
<name>A0A0L8I8J5_OCTBM</name>
<gene>
    <name evidence="1" type="ORF">OCBIM_22028403mg</name>
</gene>
<organism evidence="1">
    <name type="scientific">Octopus bimaculoides</name>
    <name type="common">California two-spotted octopus</name>
    <dbReference type="NCBI Taxonomy" id="37653"/>
    <lineage>
        <taxon>Eukaryota</taxon>
        <taxon>Metazoa</taxon>
        <taxon>Spiralia</taxon>
        <taxon>Lophotrochozoa</taxon>
        <taxon>Mollusca</taxon>
        <taxon>Cephalopoda</taxon>
        <taxon>Coleoidea</taxon>
        <taxon>Octopodiformes</taxon>
        <taxon>Octopoda</taxon>
        <taxon>Incirrata</taxon>
        <taxon>Octopodidae</taxon>
        <taxon>Octopus</taxon>
    </lineage>
</organism>
<accession>A0A0L8I8J5</accession>
<evidence type="ECO:0000313" key="1">
    <source>
        <dbReference type="EMBL" id="KOF97828.1"/>
    </source>
</evidence>
<proteinExistence type="predicted"/>
<dbReference type="EMBL" id="KQ416257">
    <property type="protein sequence ID" value="KOF97828.1"/>
    <property type="molecule type" value="Genomic_DNA"/>
</dbReference>
<sequence length="94" mass="11221">MKCFRRLLRISYRDCVTNKEVKRRIRQAIGPYEELLATVKKHKLRWSGHITHLSGMPERILQGTVKGGRCRGRQRKRWENNICEWTDLKITDTV</sequence>
<dbReference type="AlphaFoldDB" id="A0A0L8I8J5"/>